<gene>
    <name evidence="10" type="ORF">PANT1444_LOCUS1859</name>
</gene>
<dbReference type="PROSITE" id="PS00866">
    <property type="entry name" value="CPSASE_1"/>
    <property type="match status" value="1"/>
</dbReference>
<dbReference type="Gene3D" id="3.30.470.20">
    <property type="entry name" value="ATP-grasp fold, B domain"/>
    <property type="match status" value="1"/>
</dbReference>
<dbReference type="Gene3D" id="3.30.1490.20">
    <property type="entry name" value="ATP-grasp fold, A domain"/>
    <property type="match status" value="1"/>
</dbReference>
<dbReference type="SUPFAM" id="SSF56059">
    <property type="entry name" value="Glutathione synthetase ATP-binding domain-like"/>
    <property type="match status" value="1"/>
</dbReference>
<dbReference type="EC" id="6.3.4.16" evidence="5"/>
<evidence type="ECO:0000256" key="3">
    <source>
        <dbReference type="ARBA" id="ARBA00022741"/>
    </source>
</evidence>
<dbReference type="SUPFAM" id="SSF52440">
    <property type="entry name" value="PreATP-grasp domain"/>
    <property type="match status" value="1"/>
</dbReference>
<keyword evidence="4 7" id="KW-0067">ATP-binding</keyword>
<proteinExistence type="predicted"/>
<evidence type="ECO:0000256" key="7">
    <source>
        <dbReference type="PROSITE-ProRule" id="PRU00409"/>
    </source>
</evidence>
<dbReference type="SUPFAM" id="SSF52335">
    <property type="entry name" value="Methylglyoxal synthase-like"/>
    <property type="match status" value="1"/>
</dbReference>
<dbReference type="InterPro" id="IPR011761">
    <property type="entry name" value="ATP-grasp"/>
</dbReference>
<dbReference type="PROSITE" id="PS50975">
    <property type="entry name" value="ATP_GRASP"/>
    <property type="match status" value="1"/>
</dbReference>
<keyword evidence="1" id="KW-0436">Ligase</keyword>
<dbReference type="InterPro" id="IPR036914">
    <property type="entry name" value="MGS-like_dom_sf"/>
</dbReference>
<dbReference type="InterPro" id="IPR058047">
    <property type="entry name" value="CPSase_preATP-grasp"/>
</dbReference>
<accession>A0A7S0E0L7</accession>
<dbReference type="SUPFAM" id="SSF48108">
    <property type="entry name" value="Carbamoyl phosphate synthetase, large subunit connection domain"/>
    <property type="match status" value="1"/>
</dbReference>
<comment type="catalytic activity">
    <reaction evidence="6">
        <text>hydrogencarbonate + NH4(+) + 2 ATP = carbamoyl phosphate + 2 ADP + phosphate + 2 H(+)</text>
        <dbReference type="Rhea" id="RHEA:18029"/>
        <dbReference type="ChEBI" id="CHEBI:15378"/>
        <dbReference type="ChEBI" id="CHEBI:17544"/>
        <dbReference type="ChEBI" id="CHEBI:28938"/>
        <dbReference type="ChEBI" id="CHEBI:30616"/>
        <dbReference type="ChEBI" id="CHEBI:43474"/>
        <dbReference type="ChEBI" id="CHEBI:58228"/>
        <dbReference type="ChEBI" id="CHEBI:456216"/>
        <dbReference type="EC" id="6.3.4.16"/>
    </reaction>
</comment>
<dbReference type="GO" id="GO:0006541">
    <property type="term" value="P:glutamine metabolic process"/>
    <property type="evidence" value="ECO:0007669"/>
    <property type="project" value="TreeGrafter"/>
</dbReference>
<evidence type="ECO:0000256" key="5">
    <source>
        <dbReference type="ARBA" id="ARBA00044063"/>
    </source>
</evidence>
<feature type="domain" description="MGS-like" evidence="9">
    <location>
        <begin position="467"/>
        <end position="606"/>
    </location>
</feature>
<dbReference type="InterPro" id="IPR036897">
    <property type="entry name" value="CarbamoylP_synth_lsu_oligo_sf"/>
</dbReference>
<keyword evidence="3 7" id="KW-0547">Nucleotide-binding</keyword>
<dbReference type="Gene3D" id="1.10.1030.10">
    <property type="entry name" value="Carbamoyl-phosphate synthetase, large subunit oligomerisation domain"/>
    <property type="match status" value="1"/>
</dbReference>
<dbReference type="PRINTS" id="PR00098">
    <property type="entry name" value="CPSASE"/>
</dbReference>
<dbReference type="GO" id="GO:0004087">
    <property type="term" value="F:carbamoyl-phosphate synthase (ammonia) activity"/>
    <property type="evidence" value="ECO:0007669"/>
    <property type="project" value="UniProtKB-EC"/>
</dbReference>
<dbReference type="GO" id="GO:0005737">
    <property type="term" value="C:cytoplasm"/>
    <property type="evidence" value="ECO:0007669"/>
    <property type="project" value="TreeGrafter"/>
</dbReference>
<dbReference type="InterPro" id="IPR005483">
    <property type="entry name" value="CPSase_dom"/>
</dbReference>
<evidence type="ECO:0000259" key="9">
    <source>
        <dbReference type="PROSITE" id="PS51855"/>
    </source>
</evidence>
<dbReference type="Pfam" id="PF02142">
    <property type="entry name" value="MGS"/>
    <property type="match status" value="1"/>
</dbReference>
<evidence type="ECO:0000256" key="2">
    <source>
        <dbReference type="ARBA" id="ARBA00022737"/>
    </source>
</evidence>
<organism evidence="10">
    <name type="scientific">Phaeocystis antarctica</name>
    <dbReference type="NCBI Taxonomy" id="33657"/>
    <lineage>
        <taxon>Eukaryota</taxon>
        <taxon>Haptista</taxon>
        <taxon>Haptophyta</taxon>
        <taxon>Prymnesiophyceae</taxon>
        <taxon>Phaeocystales</taxon>
        <taxon>Phaeocystaceae</taxon>
        <taxon>Phaeocystis</taxon>
    </lineage>
</organism>
<dbReference type="InterPro" id="IPR005479">
    <property type="entry name" value="CPAse_ATP-bd"/>
</dbReference>
<dbReference type="SMART" id="SM00851">
    <property type="entry name" value="MGS"/>
    <property type="match status" value="1"/>
</dbReference>
<sequence>MPDVLRPSSADPLPATTLLQAKKSGFSDLQIAARVGSSEVEVRALRKSYAITPFVKQIDTMAAEFPAATNYLYMTYNGNEHDLPFDEQGTMVLGSGVYRIGSSVEFDWCSVSAIRTLKQMNKRAVMINYNPETVSTDYDECDLLYFEEISLERVLDVYEQEQASGLIVSVGGQVPNNLALPLEAHGVNILGTPPANIDMAEDRNKFSSILDKIGVDQPEWGEVSTTENAKEFCRRVGYPCLIRPSYVLSGAAMKVCFNDTDLTKFLQLACSVSGDNPVVISKFIEGAKEIEVDAVAHNGKVLNYAIGEHVENAGVHSGDATLILPAQKLFVETVRRAKRITRQIAMELNISGPFNLQLLAKENDVKVIECNVRASRTFPFVSKTLKVNFIELATKAMVMPQGTYVAPAQISLLDLEYVGVKAPMFSFTRLAGADPVLGVEMASTGEVATFGEDKYDAILTSMMASGFKVPERNVFLCIGPLHCKLEFLPSARELLELGLTLYCSQGTYDFYKGHGLAVKLLHKPSAQKQPNVESYLAEAKLDLVINVRDTHADDGSITDGYTIRRKAVDFSVCLLTDIKLSILIISAMARKKVPVIKAWDQFGMVA</sequence>
<dbReference type="FunFam" id="3.30.1490.20:FF:000001">
    <property type="entry name" value="Carbamoyl-phosphate synthase large chain"/>
    <property type="match status" value="1"/>
</dbReference>
<dbReference type="GO" id="GO:0005524">
    <property type="term" value="F:ATP binding"/>
    <property type="evidence" value="ECO:0007669"/>
    <property type="project" value="UniProtKB-UniRule"/>
</dbReference>
<dbReference type="FunFam" id="3.30.470.20:FF:000051">
    <property type="entry name" value="Carbamoyl phosphate synthetase II"/>
    <property type="match status" value="1"/>
</dbReference>
<dbReference type="FunFam" id="3.40.50.20:FF:000002">
    <property type="entry name" value="Carbamoyl-phosphate synthase large chain"/>
    <property type="match status" value="1"/>
</dbReference>
<dbReference type="GO" id="GO:0046872">
    <property type="term" value="F:metal ion binding"/>
    <property type="evidence" value="ECO:0007669"/>
    <property type="project" value="InterPro"/>
</dbReference>
<dbReference type="PROSITE" id="PS51855">
    <property type="entry name" value="MGS"/>
    <property type="match status" value="1"/>
</dbReference>
<reference evidence="10" key="1">
    <citation type="submission" date="2021-01" db="EMBL/GenBank/DDBJ databases">
        <authorList>
            <person name="Corre E."/>
            <person name="Pelletier E."/>
            <person name="Niang G."/>
            <person name="Scheremetjew M."/>
            <person name="Finn R."/>
            <person name="Kale V."/>
            <person name="Holt S."/>
            <person name="Cochrane G."/>
            <person name="Meng A."/>
            <person name="Brown T."/>
            <person name="Cohen L."/>
        </authorList>
    </citation>
    <scope>NUCLEOTIDE SEQUENCE</scope>
    <source>
        <strain evidence="10">CCMP1374</strain>
    </source>
</reference>
<dbReference type="AlphaFoldDB" id="A0A7S0E0L7"/>
<name>A0A7S0E0L7_9EUKA</name>
<evidence type="ECO:0000259" key="8">
    <source>
        <dbReference type="PROSITE" id="PS50975"/>
    </source>
</evidence>
<dbReference type="Gene3D" id="3.40.50.1380">
    <property type="entry name" value="Methylglyoxal synthase-like domain"/>
    <property type="match status" value="1"/>
</dbReference>
<dbReference type="Gene3D" id="3.40.50.20">
    <property type="match status" value="1"/>
</dbReference>
<dbReference type="PANTHER" id="PTHR11405:SF53">
    <property type="entry name" value="CARBAMOYL-PHOSPHATE SYNTHASE [AMMONIA], MITOCHONDRIAL"/>
    <property type="match status" value="1"/>
</dbReference>
<dbReference type="Pfam" id="PF02786">
    <property type="entry name" value="CPSase_L_D2"/>
    <property type="match status" value="1"/>
</dbReference>
<dbReference type="InterPro" id="IPR011607">
    <property type="entry name" value="MGS-like_dom"/>
</dbReference>
<protein>
    <recommendedName>
        <fullName evidence="5">carbamoyl-phosphate synthase (ammonia)</fullName>
        <ecNumber evidence="5">6.3.4.16</ecNumber>
    </recommendedName>
</protein>
<evidence type="ECO:0000256" key="4">
    <source>
        <dbReference type="ARBA" id="ARBA00022840"/>
    </source>
</evidence>
<dbReference type="Pfam" id="PF25596">
    <property type="entry name" value="CPSase_L_D1"/>
    <property type="match status" value="1"/>
</dbReference>
<dbReference type="PROSITE" id="PS00867">
    <property type="entry name" value="CPSASE_2"/>
    <property type="match status" value="1"/>
</dbReference>
<dbReference type="InterPro" id="IPR016185">
    <property type="entry name" value="PreATP-grasp_dom_sf"/>
</dbReference>
<dbReference type="InterPro" id="IPR005480">
    <property type="entry name" value="CPSase_lsu_oligo"/>
</dbReference>
<dbReference type="SMART" id="SM01096">
    <property type="entry name" value="CPSase_L_D3"/>
    <property type="match status" value="1"/>
</dbReference>
<evidence type="ECO:0000313" key="10">
    <source>
        <dbReference type="EMBL" id="CAD8469969.1"/>
    </source>
</evidence>
<dbReference type="InterPro" id="IPR013815">
    <property type="entry name" value="ATP_grasp_subdomain_1"/>
</dbReference>
<dbReference type="GO" id="GO:0004088">
    <property type="term" value="F:carbamoyl-phosphate synthase (glutamine-hydrolyzing) activity"/>
    <property type="evidence" value="ECO:0007669"/>
    <property type="project" value="TreeGrafter"/>
</dbReference>
<evidence type="ECO:0000256" key="1">
    <source>
        <dbReference type="ARBA" id="ARBA00022598"/>
    </source>
</evidence>
<evidence type="ECO:0000256" key="6">
    <source>
        <dbReference type="ARBA" id="ARBA00047359"/>
    </source>
</evidence>
<feature type="domain" description="ATP-grasp" evidence="8">
    <location>
        <begin position="207"/>
        <end position="398"/>
    </location>
</feature>
<dbReference type="PANTHER" id="PTHR11405">
    <property type="entry name" value="CARBAMOYLTRANSFERASE FAMILY MEMBER"/>
    <property type="match status" value="1"/>
</dbReference>
<keyword evidence="2" id="KW-0677">Repeat</keyword>
<dbReference type="EMBL" id="HBEP01003245">
    <property type="protein sequence ID" value="CAD8469969.1"/>
    <property type="molecule type" value="Transcribed_RNA"/>
</dbReference>